<dbReference type="SUPFAM" id="SSF75169">
    <property type="entry name" value="DsrEFH-like"/>
    <property type="match status" value="1"/>
</dbReference>
<organism evidence="1 2">
    <name type="scientific">Clostridium beijerinckii</name>
    <name type="common">Clostridium MP</name>
    <dbReference type="NCBI Taxonomy" id="1520"/>
    <lineage>
        <taxon>Bacteria</taxon>
        <taxon>Bacillati</taxon>
        <taxon>Bacillota</taxon>
        <taxon>Clostridia</taxon>
        <taxon>Eubacteriales</taxon>
        <taxon>Clostridiaceae</taxon>
        <taxon>Clostridium</taxon>
    </lineage>
</organism>
<gene>
    <name evidence="1" type="ORF">DFH45_000054</name>
</gene>
<dbReference type="PANTHER" id="PTHR34655:SF2">
    <property type="entry name" value="PEROXIREDOXIN FAMILY PROTEIN"/>
    <property type="match status" value="1"/>
</dbReference>
<dbReference type="Proteomes" id="UP000821656">
    <property type="component" value="Unassembled WGS sequence"/>
</dbReference>
<comment type="caution">
    <text evidence="1">The sequence shown here is derived from an EMBL/GenBank/DDBJ whole genome shotgun (WGS) entry which is preliminary data.</text>
</comment>
<dbReference type="Pfam" id="PF13686">
    <property type="entry name" value="DrsE_2"/>
    <property type="match status" value="1"/>
</dbReference>
<proteinExistence type="predicted"/>
<name>A0A9Q5GFQ0_CLOBE</name>
<evidence type="ECO:0000313" key="1">
    <source>
        <dbReference type="EMBL" id="NRV07091.1"/>
    </source>
</evidence>
<protein>
    <submittedName>
        <fullName evidence="1">Peroxiredoxin family protein</fullName>
    </submittedName>
</protein>
<dbReference type="EMBL" id="JABSXK010000001">
    <property type="protein sequence ID" value="NRV07091.1"/>
    <property type="molecule type" value="Genomic_DNA"/>
</dbReference>
<dbReference type="Gene3D" id="3.40.1260.10">
    <property type="entry name" value="DsrEFH-like"/>
    <property type="match status" value="1"/>
</dbReference>
<dbReference type="AlphaFoldDB" id="A0A9Q5GFQ0"/>
<dbReference type="PANTHER" id="PTHR34655">
    <property type="entry name" value="CONSERVED WITHIN P. AEROPHILUM"/>
    <property type="match status" value="1"/>
</dbReference>
<sequence>MGVKVGACSMSMELMGIKKEEFIDGVEIGGVASYLGSTEGSGLNLFI</sequence>
<accession>A0A9Q5GFQ0</accession>
<dbReference type="InterPro" id="IPR027396">
    <property type="entry name" value="DsrEFH-like"/>
</dbReference>
<reference evidence="1" key="1">
    <citation type="submission" date="2020-05" db="EMBL/GenBank/DDBJ databases">
        <title>Genomic insights into acetone-butanol-ethanol (ABE) fermentation by sequencing solventogenic clostridia strains.</title>
        <authorList>
            <person name="Brown S."/>
        </authorList>
    </citation>
    <scope>NUCLEOTIDE SEQUENCE</scope>
    <source>
        <strain evidence="1">DJ126</strain>
    </source>
</reference>
<evidence type="ECO:0000313" key="2">
    <source>
        <dbReference type="Proteomes" id="UP000821656"/>
    </source>
</evidence>
<dbReference type="InterPro" id="IPR032836">
    <property type="entry name" value="DsrE2-like"/>
</dbReference>